<evidence type="ECO:0000313" key="2">
    <source>
        <dbReference type="EMBL" id="ORN01611.1"/>
    </source>
</evidence>
<sequence length="262" mass="29111">MTTTVYDRMAKAVTSDSRWSCILDPIGYEGHILYVDDVGFGKLALREDTVMVLAGHGYLIELWKKWLLVSELDPEAEMPPTHIEGQMPFTIYIIEMSTNKVLFDEGHKHTIFDQEANEVLAAFSGSGSSYAADNWIESTCARTAIDYAKRIDHYSGGTVRFVDFASGKNDIETRLETIQEVVNIMLERGFIMDTKKPGAAPVSISAQEVAEVRQLLANGALTPSAPVGKGAKPWDETSKEKLKRAIQHIRDAEAKRKEEAEA</sequence>
<evidence type="ECO:0000313" key="3">
    <source>
        <dbReference type="Proteomes" id="UP000193785"/>
    </source>
</evidence>
<protein>
    <submittedName>
        <fullName evidence="2">Uncharacterized protein</fullName>
    </submittedName>
</protein>
<dbReference type="Proteomes" id="UP000193785">
    <property type="component" value="Unassembled WGS sequence"/>
</dbReference>
<accession>A0ABX3UUI2</accession>
<dbReference type="RefSeq" id="WP_084882590.1">
    <property type="nucleotide sequence ID" value="NZ_MLJJ01000007.1"/>
</dbReference>
<evidence type="ECO:0000256" key="1">
    <source>
        <dbReference type="SAM" id="MobiDB-lite"/>
    </source>
</evidence>
<comment type="caution">
    <text evidence="2">The sequence shown here is derived from an EMBL/GenBank/DDBJ whole genome shotgun (WGS) entry which is preliminary data.</text>
</comment>
<dbReference type="EMBL" id="MLJJ01000007">
    <property type="protein sequence ID" value="ORN01611.1"/>
    <property type="molecule type" value="Genomic_DNA"/>
</dbReference>
<feature type="region of interest" description="Disordered" evidence="1">
    <location>
        <begin position="221"/>
        <end position="243"/>
    </location>
</feature>
<organism evidence="2 3">
    <name type="scientific">Pantoea septica</name>
    <dbReference type="NCBI Taxonomy" id="472695"/>
    <lineage>
        <taxon>Bacteria</taxon>
        <taxon>Pseudomonadati</taxon>
        <taxon>Pseudomonadota</taxon>
        <taxon>Gammaproteobacteria</taxon>
        <taxon>Enterobacterales</taxon>
        <taxon>Erwiniaceae</taxon>
        <taxon>Pantoea</taxon>
    </lineage>
</organism>
<name>A0ABX3UUI2_9GAMM</name>
<proteinExistence type="predicted"/>
<gene>
    <name evidence="2" type="ORF">HA46_05265</name>
</gene>
<keyword evidence="3" id="KW-1185">Reference proteome</keyword>
<reference evidence="2 3" key="1">
    <citation type="journal article" date="2017" name="Antonie Van Leeuwenhoek">
        <title>Phylogenomic resolution of the bacterial genus Pantoea and its relationship with Erwinia and Tatumella.</title>
        <authorList>
            <person name="Palmer M."/>
            <person name="Steenkamp E.T."/>
            <person name="Coetzee M.P."/>
            <person name="Chan W.Y."/>
            <person name="van Zyl E."/>
            <person name="De Maayer P."/>
            <person name="Coutinho T.A."/>
            <person name="Blom J."/>
            <person name="Smits T.H."/>
            <person name="Duffy B."/>
            <person name="Venter S.N."/>
        </authorList>
    </citation>
    <scope>NUCLEOTIDE SEQUENCE [LARGE SCALE GENOMIC DNA]</scope>
    <source>
        <strain evidence="2 3">LMG 5345</strain>
    </source>
</reference>